<comment type="subcellular location">
    <subcellularLocation>
        <location evidence="3">Membrane</location>
    </subcellularLocation>
</comment>
<dbReference type="PROSITE" id="PS50222">
    <property type="entry name" value="EF_HAND_2"/>
    <property type="match status" value="1"/>
</dbReference>
<dbReference type="Proteomes" id="UP000828251">
    <property type="component" value="Unassembled WGS sequence"/>
</dbReference>
<dbReference type="GO" id="GO:0019722">
    <property type="term" value="P:calcium-mediated signaling"/>
    <property type="evidence" value="ECO:0007669"/>
    <property type="project" value="UniProtKB-UniRule"/>
</dbReference>
<dbReference type="Gene3D" id="1.10.238.10">
    <property type="entry name" value="EF-hand"/>
    <property type="match status" value="1"/>
</dbReference>
<gene>
    <name evidence="6" type="ORF">J1N35_037274</name>
</gene>
<dbReference type="GO" id="GO:0005509">
    <property type="term" value="F:calcium ion binding"/>
    <property type="evidence" value="ECO:0007669"/>
    <property type="project" value="UniProtKB-UniRule"/>
</dbReference>
<evidence type="ECO:0000313" key="7">
    <source>
        <dbReference type="Proteomes" id="UP000828251"/>
    </source>
</evidence>
<dbReference type="AlphaFoldDB" id="A0A9D3ZLQ1"/>
<feature type="region of interest" description="Disordered" evidence="4">
    <location>
        <begin position="274"/>
        <end position="301"/>
    </location>
</feature>
<dbReference type="OrthoDB" id="191686at2759"/>
<proteinExistence type="inferred from homology"/>
<evidence type="ECO:0000256" key="1">
    <source>
        <dbReference type="ARBA" id="ARBA00022737"/>
    </source>
</evidence>
<name>A0A9D3ZLQ1_9ROSI</name>
<feature type="domain" description="EF-hand" evidence="5">
    <location>
        <begin position="476"/>
        <end position="511"/>
    </location>
</feature>
<evidence type="ECO:0000259" key="5">
    <source>
        <dbReference type="PROSITE" id="PS50222"/>
    </source>
</evidence>
<keyword evidence="1 3" id="KW-0677">Repeat</keyword>
<dbReference type="InterPro" id="IPR011992">
    <property type="entry name" value="EF-hand-dom_pair"/>
</dbReference>
<dbReference type="Pfam" id="PF14111">
    <property type="entry name" value="DUF4283"/>
    <property type="match status" value="1"/>
</dbReference>
<dbReference type="GO" id="GO:0019900">
    <property type="term" value="F:kinase binding"/>
    <property type="evidence" value="ECO:0007669"/>
    <property type="project" value="UniProtKB-UniRule"/>
</dbReference>
<comment type="similarity">
    <text evidence="2 3">Belongs to the calcineurin regulatory subunit family.</text>
</comment>
<dbReference type="PANTHER" id="PTHR23056">
    <property type="entry name" value="CALCINEURIN B"/>
    <property type="match status" value="1"/>
</dbReference>
<comment type="function">
    <text evidence="3">Acts as a calcium sensor. CBL proteins interact with CIPK serine-threonine protein kinases. Binding of a CBL protein to the regulatory NAF domain of a CIPK protein lead to the activation of the kinase in a calcium-dependent manner.</text>
</comment>
<comment type="caution">
    <text evidence="6">The sequence shown here is derived from an EMBL/GenBank/DDBJ whole genome shotgun (WGS) entry which is preliminary data.</text>
</comment>
<dbReference type="SUPFAM" id="SSF47473">
    <property type="entry name" value="EF-hand"/>
    <property type="match status" value="1"/>
</dbReference>
<dbReference type="GO" id="GO:0016020">
    <property type="term" value="C:membrane"/>
    <property type="evidence" value="ECO:0007669"/>
    <property type="project" value="UniProtKB-SubCell"/>
</dbReference>
<comment type="subunit">
    <text evidence="3">Homodimer. Interacts with CIPK.</text>
</comment>
<feature type="compositionally biased region" description="Low complexity" evidence="4">
    <location>
        <begin position="289"/>
        <end position="300"/>
    </location>
</feature>
<keyword evidence="3" id="KW-0106">Calcium</keyword>
<keyword evidence="7" id="KW-1185">Reference proteome</keyword>
<evidence type="ECO:0000313" key="6">
    <source>
        <dbReference type="EMBL" id="KAH1046490.1"/>
    </source>
</evidence>
<organism evidence="6 7">
    <name type="scientific">Gossypium stocksii</name>
    <dbReference type="NCBI Taxonomy" id="47602"/>
    <lineage>
        <taxon>Eukaryota</taxon>
        <taxon>Viridiplantae</taxon>
        <taxon>Streptophyta</taxon>
        <taxon>Embryophyta</taxon>
        <taxon>Tracheophyta</taxon>
        <taxon>Spermatophyta</taxon>
        <taxon>Magnoliopsida</taxon>
        <taxon>eudicotyledons</taxon>
        <taxon>Gunneridae</taxon>
        <taxon>Pentapetalae</taxon>
        <taxon>rosids</taxon>
        <taxon>malvids</taxon>
        <taxon>Malvales</taxon>
        <taxon>Malvaceae</taxon>
        <taxon>Malvoideae</taxon>
        <taxon>Gossypium</taxon>
    </lineage>
</organism>
<dbReference type="EMBL" id="JAIQCV010000011">
    <property type="protein sequence ID" value="KAH1046490.1"/>
    <property type="molecule type" value="Genomic_DNA"/>
</dbReference>
<sequence length="557" mass="62292">MTLLVCFGWMSSRENSILENIRFGIRRRMGARIVLHCNKCDLKFWNGYFCFSLSQEGDNTPDDPNTKKVRFKESEDNPEEVMVVDPTPAPSLSWKDLLMGIKLLNRNGPQIVGKESGSTALQNRLYGIWRPSKPFQLMDIENGYFLAKFQSPEDYEKILSLGPWLIFGQYYFSPGQSILTRNYPTPIRFLRGSGFQAFPVICTKRRSYGTLGEWARGRYARMDLYVNLGKPLISKLLINGNMQRVEYESLPVACLGVMAIILKLVRMFPSSLIRRRGGPDASRADNKIGKSVSGEKSSGSRFQSLTDLEAVISEDNSKKDKADLGPSNPTKIQDEHLIHFNPTFEEANVINVAVKEGVLDVTKHAAVVFKNISQSSSLGEEVGGSSTISQNRLTLLDNKGSGINAAGPKSGDLSLQAKSVDSSLKLNCQNRRVSEIKALYELFKKISNAVIDDGLINKVFVFFILFKTNKKDSLFADRLFLSNIFDLFDTKHNGILVLEEFARALSVFHPNKPFSIKQTNPKKRAVYLIVSELDGRVGNELPLGEGDQSDNSISGRQ</sequence>
<evidence type="ECO:0000256" key="2">
    <source>
        <dbReference type="ARBA" id="ARBA00023774"/>
    </source>
</evidence>
<dbReference type="InterPro" id="IPR002048">
    <property type="entry name" value="EF_hand_dom"/>
</dbReference>
<dbReference type="PANTHER" id="PTHR23056:SF138">
    <property type="entry name" value="CALCINEURIN B-LIKE PROTEIN 3"/>
    <property type="match status" value="1"/>
</dbReference>
<dbReference type="InterPro" id="IPR045198">
    <property type="entry name" value="CNBL1-10"/>
</dbReference>
<evidence type="ECO:0000256" key="4">
    <source>
        <dbReference type="SAM" id="MobiDB-lite"/>
    </source>
</evidence>
<dbReference type="InterPro" id="IPR025558">
    <property type="entry name" value="DUF4283"/>
</dbReference>
<evidence type="ECO:0000256" key="3">
    <source>
        <dbReference type="RuleBase" id="RU369080"/>
    </source>
</evidence>
<reference evidence="6 7" key="1">
    <citation type="journal article" date="2021" name="Plant Biotechnol. J.">
        <title>Multi-omics assisted identification of the key and species-specific regulatory components of drought-tolerant mechanisms in Gossypium stocksii.</title>
        <authorList>
            <person name="Yu D."/>
            <person name="Ke L."/>
            <person name="Zhang D."/>
            <person name="Wu Y."/>
            <person name="Sun Y."/>
            <person name="Mei J."/>
            <person name="Sun J."/>
            <person name="Sun Y."/>
        </authorList>
    </citation>
    <scope>NUCLEOTIDE SEQUENCE [LARGE SCALE GENOMIC DNA]</scope>
    <source>
        <strain evidence="7">cv. E1</strain>
        <tissue evidence="6">Leaf</tissue>
    </source>
</reference>
<accession>A0A9D3ZLQ1</accession>
<keyword evidence="3" id="KW-0472">Membrane</keyword>
<protein>
    <recommendedName>
        <fullName evidence="3">Calcineurin B-like protein</fullName>
    </recommendedName>
</protein>
<keyword evidence="3" id="KW-0479">Metal-binding</keyword>